<dbReference type="STRING" id="1220926.S2JM79"/>
<proteinExistence type="predicted"/>
<dbReference type="PANTHER" id="PTHR43591">
    <property type="entry name" value="METHYLTRANSFERASE"/>
    <property type="match status" value="1"/>
</dbReference>
<dbReference type="EMBL" id="KE123909">
    <property type="protein sequence ID" value="EPB91421.1"/>
    <property type="molecule type" value="Genomic_DNA"/>
</dbReference>
<dbReference type="SUPFAM" id="SSF53335">
    <property type="entry name" value="S-adenosyl-L-methionine-dependent methyltransferases"/>
    <property type="match status" value="1"/>
</dbReference>
<dbReference type="InterPro" id="IPR041698">
    <property type="entry name" value="Methyltransf_25"/>
</dbReference>
<dbReference type="Pfam" id="PF13649">
    <property type="entry name" value="Methyltransf_25"/>
    <property type="match status" value="1"/>
</dbReference>
<dbReference type="CDD" id="cd02440">
    <property type="entry name" value="AdoMet_MTases"/>
    <property type="match status" value="1"/>
</dbReference>
<feature type="domain" description="Methyltransferase" evidence="2">
    <location>
        <begin position="151"/>
        <end position="245"/>
    </location>
</feature>
<feature type="compositionally biased region" description="Low complexity" evidence="1">
    <location>
        <begin position="24"/>
        <end position="34"/>
    </location>
</feature>
<dbReference type="OMA" id="HRIEQIC"/>
<name>S2JM79_MUCC1</name>
<gene>
    <name evidence="3" type="ORF">HMPREF1544_01743</name>
</gene>
<dbReference type="AlphaFoldDB" id="S2JM79"/>
<feature type="compositionally biased region" description="Basic residues" evidence="1">
    <location>
        <begin position="1"/>
        <end position="11"/>
    </location>
</feature>
<accession>S2JM79</accession>
<dbReference type="OrthoDB" id="2013972at2759"/>
<reference evidence="4" key="1">
    <citation type="submission" date="2013-05" db="EMBL/GenBank/DDBJ databases">
        <title>The Genome sequence of Mucor circinelloides f. circinelloides 1006PhL.</title>
        <authorList>
            <consortium name="The Broad Institute Genomics Platform"/>
            <person name="Cuomo C."/>
            <person name="Earl A."/>
            <person name="Findley K."/>
            <person name="Lee S.C."/>
            <person name="Walker B."/>
            <person name="Young S."/>
            <person name="Zeng Q."/>
            <person name="Gargeya S."/>
            <person name="Fitzgerald M."/>
            <person name="Haas B."/>
            <person name="Abouelleil A."/>
            <person name="Allen A.W."/>
            <person name="Alvarado L."/>
            <person name="Arachchi H.M."/>
            <person name="Berlin A.M."/>
            <person name="Chapman S.B."/>
            <person name="Gainer-Dewar J."/>
            <person name="Goldberg J."/>
            <person name="Griggs A."/>
            <person name="Gujja S."/>
            <person name="Hansen M."/>
            <person name="Howarth C."/>
            <person name="Imamovic A."/>
            <person name="Ireland A."/>
            <person name="Larimer J."/>
            <person name="McCowan C."/>
            <person name="Murphy C."/>
            <person name="Pearson M."/>
            <person name="Poon T.W."/>
            <person name="Priest M."/>
            <person name="Roberts A."/>
            <person name="Saif S."/>
            <person name="Shea T."/>
            <person name="Sisk P."/>
            <person name="Sykes S."/>
            <person name="Wortman J."/>
            <person name="Nusbaum C."/>
            <person name="Birren B."/>
        </authorList>
    </citation>
    <scope>NUCLEOTIDE SEQUENCE [LARGE SCALE GENOMIC DNA]</scope>
    <source>
        <strain evidence="4">1006PhL</strain>
    </source>
</reference>
<evidence type="ECO:0000313" key="3">
    <source>
        <dbReference type="EMBL" id="EPB91421.1"/>
    </source>
</evidence>
<dbReference type="eggNOG" id="ENOG502R9XD">
    <property type="taxonomic scope" value="Eukaryota"/>
</dbReference>
<feature type="compositionally biased region" description="Low complexity" evidence="1">
    <location>
        <begin position="42"/>
        <end position="52"/>
    </location>
</feature>
<sequence>MGAVVSKKKSSSKSTHSGQHRPKQQSPTSSQQSSCFYKNKTSNVSTSSSHGSSFLQQPQALFDRNSLQSYSHNDTVTSTTTSSCRTSVAAPNTFNNVESPSDNVYHTNSFFLPDDWDSEEFQYNLHFSLKKLFNGNVTPAVVPVLKKDAHVIQMGTCSGAWIMDMATLYPDCKFTAVELASEQIQVLPELPNVTYERGDVLETGLLSVKNESIDYVHLRSVGSLVKKHCWPKIFAEINRILKPDGVIRIEEMHHSPAGTVMIESFIETLKEIFNDMDQDPEIALKYGNMLQTEGYQIIESKKRRVHYASDGKLSQEFVSAILNLYEQKSSLIAPRLGLDLEDYRHRIEQICSECVKVNAYLEWYSWVGKKQAKKV</sequence>
<evidence type="ECO:0000313" key="4">
    <source>
        <dbReference type="Proteomes" id="UP000014254"/>
    </source>
</evidence>
<dbReference type="InParanoid" id="S2JM79"/>
<dbReference type="Proteomes" id="UP000014254">
    <property type="component" value="Unassembled WGS sequence"/>
</dbReference>
<evidence type="ECO:0000256" key="1">
    <source>
        <dbReference type="SAM" id="MobiDB-lite"/>
    </source>
</evidence>
<evidence type="ECO:0000259" key="2">
    <source>
        <dbReference type="Pfam" id="PF13649"/>
    </source>
</evidence>
<organism evidence="3 4">
    <name type="scientific">Mucor circinelloides f. circinelloides (strain 1006PhL)</name>
    <name type="common">Mucormycosis agent</name>
    <name type="synonym">Calyptromyces circinelloides</name>
    <dbReference type="NCBI Taxonomy" id="1220926"/>
    <lineage>
        <taxon>Eukaryota</taxon>
        <taxon>Fungi</taxon>
        <taxon>Fungi incertae sedis</taxon>
        <taxon>Mucoromycota</taxon>
        <taxon>Mucoromycotina</taxon>
        <taxon>Mucoromycetes</taxon>
        <taxon>Mucorales</taxon>
        <taxon>Mucorineae</taxon>
        <taxon>Mucoraceae</taxon>
        <taxon>Mucor</taxon>
    </lineage>
</organism>
<protein>
    <recommendedName>
        <fullName evidence="2">Methyltransferase domain-containing protein</fullName>
    </recommendedName>
</protein>
<dbReference type="VEuPathDB" id="FungiDB:HMPREF1544_01743"/>
<dbReference type="InterPro" id="IPR029063">
    <property type="entry name" value="SAM-dependent_MTases_sf"/>
</dbReference>
<dbReference type="Gene3D" id="3.40.50.150">
    <property type="entry name" value="Vaccinia Virus protein VP39"/>
    <property type="match status" value="1"/>
</dbReference>
<feature type="region of interest" description="Disordered" evidence="1">
    <location>
        <begin position="1"/>
        <end position="52"/>
    </location>
</feature>
<keyword evidence="4" id="KW-1185">Reference proteome</keyword>